<proteinExistence type="predicted"/>
<dbReference type="InParanoid" id="C5K7E5"/>
<keyword evidence="2" id="KW-1185">Reference proteome</keyword>
<reference evidence="1 2" key="1">
    <citation type="submission" date="2008-07" db="EMBL/GenBank/DDBJ databases">
        <authorList>
            <person name="El-Sayed N."/>
            <person name="Caler E."/>
            <person name="Inman J."/>
            <person name="Amedeo P."/>
            <person name="Hass B."/>
            <person name="Wortman J."/>
        </authorList>
    </citation>
    <scope>NUCLEOTIDE SEQUENCE [LARGE SCALE GENOMIC DNA]</scope>
    <source>
        <strain evidence="2">ATCC 50983 / TXsc</strain>
    </source>
</reference>
<dbReference type="Proteomes" id="UP000007800">
    <property type="component" value="Unassembled WGS sequence"/>
</dbReference>
<name>C5K7E5_PERM5</name>
<sequence>MLRTAMGNASSAQSPELWKNSSRLMIEIASELLKNSDVREQAGRPGWSLIADEFDTDRIQRAFAEMLITAVTLDWDEDLQPFCPRRTIKEVIYRAVMEQTSNSVARTA</sequence>
<dbReference type="RefSeq" id="XP_002787684.1">
    <property type="nucleotide sequence ID" value="XM_002787638.1"/>
</dbReference>
<organism evidence="2">
    <name type="scientific">Perkinsus marinus (strain ATCC 50983 / TXsc)</name>
    <dbReference type="NCBI Taxonomy" id="423536"/>
    <lineage>
        <taxon>Eukaryota</taxon>
        <taxon>Sar</taxon>
        <taxon>Alveolata</taxon>
        <taxon>Perkinsozoa</taxon>
        <taxon>Perkinsea</taxon>
        <taxon>Perkinsida</taxon>
        <taxon>Perkinsidae</taxon>
        <taxon>Perkinsus</taxon>
    </lineage>
</organism>
<dbReference type="GeneID" id="9039741"/>
<dbReference type="EMBL" id="GG671079">
    <property type="protein sequence ID" value="EER19480.1"/>
    <property type="molecule type" value="Genomic_DNA"/>
</dbReference>
<accession>C5K7E5</accession>
<gene>
    <name evidence="1" type="ORF">Pmar_PMAR012461</name>
</gene>
<protein>
    <submittedName>
        <fullName evidence="1">Uncharacterized protein</fullName>
    </submittedName>
</protein>
<evidence type="ECO:0000313" key="2">
    <source>
        <dbReference type="Proteomes" id="UP000007800"/>
    </source>
</evidence>
<dbReference type="AlphaFoldDB" id="C5K7E5"/>
<evidence type="ECO:0000313" key="1">
    <source>
        <dbReference type="EMBL" id="EER19480.1"/>
    </source>
</evidence>